<feature type="compositionally biased region" description="Polar residues" evidence="1">
    <location>
        <begin position="40"/>
        <end position="56"/>
    </location>
</feature>
<dbReference type="AlphaFoldDB" id="A0A4Z1PEA4"/>
<reference evidence="2 3" key="1">
    <citation type="submission" date="2019-04" db="EMBL/GenBank/DDBJ databases">
        <title>High contiguity whole genome sequence and gene annotation resource for two Venturia nashicola isolates.</title>
        <authorList>
            <person name="Prokchorchik M."/>
            <person name="Won K."/>
            <person name="Lee Y."/>
            <person name="Choi E.D."/>
            <person name="Segonzac C."/>
            <person name="Sohn K.H."/>
        </authorList>
    </citation>
    <scope>NUCLEOTIDE SEQUENCE [LARGE SCALE GENOMIC DNA]</scope>
    <source>
        <strain evidence="2 3">PRI2</strain>
    </source>
</reference>
<feature type="compositionally biased region" description="Low complexity" evidence="1">
    <location>
        <begin position="22"/>
        <end position="35"/>
    </location>
</feature>
<evidence type="ECO:0000313" key="3">
    <source>
        <dbReference type="Proteomes" id="UP000298493"/>
    </source>
</evidence>
<evidence type="ECO:0000313" key="2">
    <source>
        <dbReference type="EMBL" id="TID27243.1"/>
    </source>
</evidence>
<protein>
    <submittedName>
        <fullName evidence="2">Uncharacterized protein</fullName>
    </submittedName>
</protein>
<gene>
    <name evidence="2" type="ORF">E6O75_ATG00010</name>
</gene>
<feature type="region of interest" description="Disordered" evidence="1">
    <location>
        <begin position="18"/>
        <end position="59"/>
    </location>
</feature>
<proteinExistence type="predicted"/>
<feature type="region of interest" description="Disordered" evidence="1">
    <location>
        <begin position="105"/>
        <end position="146"/>
    </location>
</feature>
<accession>A0A4Z1PEA4</accession>
<organism evidence="2 3">
    <name type="scientific">Venturia nashicola</name>
    <dbReference type="NCBI Taxonomy" id="86259"/>
    <lineage>
        <taxon>Eukaryota</taxon>
        <taxon>Fungi</taxon>
        <taxon>Dikarya</taxon>
        <taxon>Ascomycota</taxon>
        <taxon>Pezizomycotina</taxon>
        <taxon>Dothideomycetes</taxon>
        <taxon>Pleosporomycetidae</taxon>
        <taxon>Venturiales</taxon>
        <taxon>Venturiaceae</taxon>
        <taxon>Venturia</taxon>
    </lineage>
</organism>
<evidence type="ECO:0000256" key="1">
    <source>
        <dbReference type="SAM" id="MobiDB-lite"/>
    </source>
</evidence>
<sequence>MSSSSFSSWAMGTSLNTKSYASSNNSLSSSKNSSSEDLTKTTSTGQNENNTTNPILSQHEESTCACTNCAWKRNYAEVMRRYDTLPTGSASNGVAVPVTASVAASEADAVDAPPSPPPTNRPIPGKALGGPPDRPRGNRNGGRPGG</sequence>
<dbReference type="Proteomes" id="UP000298493">
    <property type="component" value="Unassembled WGS sequence"/>
</dbReference>
<keyword evidence="3" id="KW-1185">Reference proteome</keyword>
<name>A0A4Z1PEA4_9PEZI</name>
<comment type="caution">
    <text evidence="2">The sequence shown here is derived from an EMBL/GenBank/DDBJ whole genome shotgun (WGS) entry which is preliminary data.</text>
</comment>
<dbReference type="EMBL" id="SNSC02000001">
    <property type="protein sequence ID" value="TID27243.1"/>
    <property type="molecule type" value="Genomic_DNA"/>
</dbReference>